<gene>
    <name evidence="5" type="ORF">C7443_11141</name>
</gene>
<keyword evidence="2" id="KW-0547">Nucleotide-binding</keyword>
<evidence type="ECO:0000256" key="1">
    <source>
        <dbReference type="ARBA" id="ARBA00022448"/>
    </source>
</evidence>
<dbReference type="EMBL" id="QGTJ01000011">
    <property type="protein sequence ID" value="PWV59273.1"/>
    <property type="molecule type" value="Genomic_DNA"/>
</dbReference>
<dbReference type="PROSITE" id="PS00211">
    <property type="entry name" value="ABC_TRANSPORTER_1"/>
    <property type="match status" value="1"/>
</dbReference>
<evidence type="ECO:0000313" key="5">
    <source>
        <dbReference type="EMBL" id="PWV59273.1"/>
    </source>
</evidence>
<dbReference type="GO" id="GO:0016887">
    <property type="term" value="F:ATP hydrolysis activity"/>
    <property type="evidence" value="ECO:0007669"/>
    <property type="project" value="InterPro"/>
</dbReference>
<dbReference type="Pfam" id="PF00005">
    <property type="entry name" value="ABC_tran"/>
    <property type="match status" value="1"/>
</dbReference>
<dbReference type="InterPro" id="IPR003593">
    <property type="entry name" value="AAA+_ATPase"/>
</dbReference>
<keyword evidence="3 5" id="KW-0067">ATP-binding</keyword>
<evidence type="ECO:0000256" key="3">
    <source>
        <dbReference type="ARBA" id="ARBA00022840"/>
    </source>
</evidence>
<proteinExistence type="predicted"/>
<protein>
    <submittedName>
        <fullName evidence="5">Phospholipid/cholesterol/gamma-HCH transport system ATP-binding protein</fullName>
    </submittedName>
</protein>
<dbReference type="SUPFAM" id="SSF52540">
    <property type="entry name" value="P-loop containing nucleoside triphosphate hydrolases"/>
    <property type="match status" value="1"/>
</dbReference>
<dbReference type="InterPro" id="IPR017871">
    <property type="entry name" value="ABC_transporter-like_CS"/>
</dbReference>
<dbReference type="AlphaFoldDB" id="A0A317MWM8"/>
<dbReference type="OrthoDB" id="9802264at2"/>
<evidence type="ECO:0000256" key="2">
    <source>
        <dbReference type="ARBA" id="ARBA00022741"/>
    </source>
</evidence>
<dbReference type="PANTHER" id="PTHR43023:SF3">
    <property type="entry name" value="PROTEIN TRIGALACTOSYLDIACYLGLYCEROL 3, CHLOROPLASTIC"/>
    <property type="match status" value="1"/>
</dbReference>
<keyword evidence="1" id="KW-0813">Transport</keyword>
<dbReference type="Gene3D" id="3.40.50.300">
    <property type="entry name" value="P-loop containing nucleotide triphosphate hydrolases"/>
    <property type="match status" value="1"/>
</dbReference>
<keyword evidence="6" id="KW-1185">Reference proteome</keyword>
<evidence type="ECO:0000313" key="6">
    <source>
        <dbReference type="Proteomes" id="UP000246569"/>
    </source>
</evidence>
<evidence type="ECO:0000259" key="4">
    <source>
        <dbReference type="PROSITE" id="PS50893"/>
    </source>
</evidence>
<feature type="domain" description="ABC transporter" evidence="4">
    <location>
        <begin position="9"/>
        <end position="246"/>
    </location>
</feature>
<dbReference type="PROSITE" id="PS50893">
    <property type="entry name" value="ABC_TRANSPORTER_2"/>
    <property type="match status" value="1"/>
</dbReference>
<dbReference type="InterPro" id="IPR027417">
    <property type="entry name" value="P-loop_NTPase"/>
</dbReference>
<dbReference type="GO" id="GO:0005524">
    <property type="term" value="F:ATP binding"/>
    <property type="evidence" value="ECO:0007669"/>
    <property type="project" value="UniProtKB-KW"/>
</dbReference>
<sequence>MAEDLTPPVALSGITTRFGTQCVHEDLALEIRRGEIVGLVGGSGSGKSTLLRIVALLDCPQAGSVRLFGVDAGTASAAELNALRRRFSMMFQQGALFSSLSVRENVALPLQEHTALPARLIDELARLKIALAGLPADAADKLPDQLSGGMIKRAAVARALALDPELLLLDEPTAGLDPLGAAAFDELVLELRAALGLTVLIVTHDLDTLWRVTDRVAFLGERRVLACAPVAELARAAHPQIHAYFAGPRARAAATAAGG</sequence>
<organism evidence="5 6">
    <name type="scientific">Plasticicumulans acidivorans</name>
    <dbReference type="NCBI Taxonomy" id="886464"/>
    <lineage>
        <taxon>Bacteria</taxon>
        <taxon>Pseudomonadati</taxon>
        <taxon>Pseudomonadota</taxon>
        <taxon>Gammaproteobacteria</taxon>
        <taxon>Candidatus Competibacteraceae</taxon>
        <taxon>Plasticicumulans</taxon>
    </lineage>
</organism>
<dbReference type="PANTHER" id="PTHR43023">
    <property type="entry name" value="PROTEIN TRIGALACTOSYLDIACYLGLYCEROL 3, CHLOROPLASTIC"/>
    <property type="match status" value="1"/>
</dbReference>
<dbReference type="Proteomes" id="UP000246569">
    <property type="component" value="Unassembled WGS sequence"/>
</dbReference>
<name>A0A317MWM8_9GAMM</name>
<reference evidence="5 6" key="1">
    <citation type="submission" date="2018-05" db="EMBL/GenBank/DDBJ databases">
        <title>Genomic Encyclopedia of Type Strains, Phase IV (KMG-IV): sequencing the most valuable type-strain genomes for metagenomic binning, comparative biology and taxonomic classification.</title>
        <authorList>
            <person name="Goeker M."/>
        </authorList>
    </citation>
    <scope>NUCLEOTIDE SEQUENCE [LARGE SCALE GENOMIC DNA]</scope>
    <source>
        <strain evidence="5 6">DSM 23606</strain>
    </source>
</reference>
<accession>A0A317MWM8</accession>
<dbReference type="SMART" id="SM00382">
    <property type="entry name" value="AAA"/>
    <property type="match status" value="1"/>
</dbReference>
<comment type="caution">
    <text evidence="5">The sequence shown here is derived from an EMBL/GenBank/DDBJ whole genome shotgun (WGS) entry which is preliminary data.</text>
</comment>
<dbReference type="RefSeq" id="WP_110019685.1">
    <property type="nucleotide sequence ID" value="NZ_QGTJ01000011.1"/>
</dbReference>
<dbReference type="InterPro" id="IPR003439">
    <property type="entry name" value="ABC_transporter-like_ATP-bd"/>
</dbReference>